<organism evidence="2 3">
    <name type="scientific">Austropuccinia psidii MF-1</name>
    <dbReference type="NCBI Taxonomy" id="1389203"/>
    <lineage>
        <taxon>Eukaryota</taxon>
        <taxon>Fungi</taxon>
        <taxon>Dikarya</taxon>
        <taxon>Basidiomycota</taxon>
        <taxon>Pucciniomycotina</taxon>
        <taxon>Pucciniomycetes</taxon>
        <taxon>Pucciniales</taxon>
        <taxon>Sphaerophragmiaceae</taxon>
        <taxon>Austropuccinia</taxon>
    </lineage>
</organism>
<accession>A0A9Q3F6N1</accession>
<comment type="caution">
    <text evidence="2">The sequence shown here is derived from an EMBL/GenBank/DDBJ whole genome shotgun (WGS) entry which is preliminary data.</text>
</comment>
<reference evidence="2" key="1">
    <citation type="submission" date="2021-03" db="EMBL/GenBank/DDBJ databases">
        <title>Draft genome sequence of rust myrtle Austropuccinia psidii MF-1, a brazilian biotype.</title>
        <authorList>
            <person name="Quecine M.C."/>
            <person name="Pachon D.M.R."/>
            <person name="Bonatelli M.L."/>
            <person name="Correr F.H."/>
            <person name="Franceschini L.M."/>
            <person name="Leite T.F."/>
            <person name="Margarido G.R.A."/>
            <person name="Almeida C.A."/>
            <person name="Ferrarezi J.A."/>
            <person name="Labate C.A."/>
        </authorList>
    </citation>
    <scope>NUCLEOTIDE SEQUENCE</scope>
    <source>
        <strain evidence="2">MF-1</strain>
    </source>
</reference>
<proteinExistence type="predicted"/>
<dbReference type="Proteomes" id="UP000765509">
    <property type="component" value="Unassembled WGS sequence"/>
</dbReference>
<feature type="region of interest" description="Disordered" evidence="1">
    <location>
        <begin position="118"/>
        <end position="155"/>
    </location>
</feature>
<dbReference type="AlphaFoldDB" id="A0A9Q3F6N1"/>
<gene>
    <name evidence="2" type="ORF">O181_073209</name>
</gene>
<name>A0A9Q3F6N1_9BASI</name>
<keyword evidence="3" id="KW-1185">Reference proteome</keyword>
<feature type="compositionally biased region" description="Pro residues" evidence="1">
    <location>
        <begin position="121"/>
        <end position="132"/>
    </location>
</feature>
<dbReference type="EMBL" id="AVOT02038592">
    <property type="protein sequence ID" value="MBW0533494.1"/>
    <property type="molecule type" value="Genomic_DNA"/>
</dbReference>
<evidence type="ECO:0000313" key="2">
    <source>
        <dbReference type="EMBL" id="MBW0533494.1"/>
    </source>
</evidence>
<evidence type="ECO:0000256" key="1">
    <source>
        <dbReference type="SAM" id="MobiDB-lite"/>
    </source>
</evidence>
<protein>
    <submittedName>
        <fullName evidence="2">Uncharacterized protein</fullName>
    </submittedName>
</protein>
<sequence length="223" mass="24959">MIANKHTRNACFLCDPSSHVARGVPSQDALVRTPLWSTMMKGFPSGNGLREPKQADRNNSGKFPLFHLVSICPPPSNGHFTPPSEQSDYPANEGWRWQEEICAWADCHPWDSNAKQYAFQNPPPLPSSPTPPVASKNATTPSPLVPSSPHSNNESLQEFTNLQPMLMIPQVINQILLEHFQLLHMIPFEDVAHQNEMHQEFPEELNSLLGNSLGPIKWRKSQG</sequence>
<evidence type="ECO:0000313" key="3">
    <source>
        <dbReference type="Proteomes" id="UP000765509"/>
    </source>
</evidence>